<dbReference type="STRING" id="426428.A0A0D2XHR6"/>
<dbReference type="Pfam" id="PF00583">
    <property type="entry name" value="Acetyltransf_1"/>
    <property type="match status" value="1"/>
</dbReference>
<dbReference type="PANTHER" id="PTHR42791:SF14">
    <property type="entry name" value="N-ACETYLTRANSFERASE DOMAIN-CONTAINING PROTEIN"/>
    <property type="match status" value="1"/>
</dbReference>
<dbReference type="Proteomes" id="UP000002489">
    <property type="component" value="Unassembled WGS sequence"/>
</dbReference>
<name>A0A0D2XHR6_FUSOF</name>
<reference evidence="1" key="2">
    <citation type="submission" date="2025-08" db="UniProtKB">
        <authorList>
            <consortium name="EnsemblFungi"/>
        </authorList>
    </citation>
    <scope>IDENTIFICATION</scope>
    <source>
        <strain evidence="1">4287 / CBS 123668 / FGSC 9935 / NRRL 34936</strain>
    </source>
</reference>
<dbReference type="EnsemblFungi" id="FOXG_03464T0">
    <property type="protein sequence ID" value="FOXG_03464P0"/>
    <property type="gene ID" value="FOXG_03464"/>
</dbReference>
<dbReference type="InterPro" id="IPR016181">
    <property type="entry name" value="Acyl_CoA_acyltransferase"/>
</dbReference>
<dbReference type="Gene3D" id="3.40.630.30">
    <property type="match status" value="1"/>
</dbReference>
<dbReference type="InterPro" id="IPR000182">
    <property type="entry name" value="GNAT_dom"/>
</dbReference>
<dbReference type="CDD" id="cd04301">
    <property type="entry name" value="NAT_SF"/>
    <property type="match status" value="1"/>
</dbReference>
<evidence type="ECO:0000313" key="1">
    <source>
        <dbReference type="EnsemblFungi" id="FOXG_03464P0"/>
    </source>
</evidence>
<dbReference type="PANTHER" id="PTHR42791">
    <property type="entry name" value="GNAT FAMILY ACETYLTRANSFERASE"/>
    <property type="match status" value="1"/>
</dbReference>
<gene>
    <name evidence="1" type="primary">28945585</name>
</gene>
<dbReference type="GO" id="GO:0016747">
    <property type="term" value="F:acyltransferase activity, transferring groups other than amino-acyl groups"/>
    <property type="evidence" value="ECO:0007669"/>
    <property type="project" value="InterPro"/>
</dbReference>
<dbReference type="SUPFAM" id="SSF55729">
    <property type="entry name" value="Acyl-CoA N-acyltransferases (Nat)"/>
    <property type="match status" value="1"/>
</dbReference>
<proteinExistence type="predicted"/>
<protein>
    <submittedName>
        <fullName evidence="1">Uncharacterized protein</fullName>
    </submittedName>
</protein>
<dbReference type="VEuPathDB" id="FungiDB:FOXG_03464"/>
<reference evidence="2" key="1">
    <citation type="journal article" date="2012" name="Mol. Plant Microbe Interact.">
        <title>A highly conserved effector in Fusarium oxysporum is required for full virulence on Arabidopsis.</title>
        <authorList>
            <person name="Thatcher L.F."/>
            <person name="Gardiner D.M."/>
            <person name="Kazan K."/>
            <person name="Manners J."/>
        </authorList>
    </citation>
    <scope>NUCLEOTIDE SEQUENCE [LARGE SCALE GENOMIC DNA]</scope>
    <source>
        <strain evidence="2">Fo5176</strain>
    </source>
</reference>
<organism evidence="1 2">
    <name type="scientific">Fusarium oxysporum (strain Fo5176)</name>
    <name type="common">Fusarium vascular wilt</name>
    <dbReference type="NCBI Taxonomy" id="660025"/>
    <lineage>
        <taxon>Eukaryota</taxon>
        <taxon>Fungi</taxon>
        <taxon>Dikarya</taxon>
        <taxon>Ascomycota</taxon>
        <taxon>Pezizomycotina</taxon>
        <taxon>Sordariomycetes</taxon>
        <taxon>Hypocreomycetidae</taxon>
        <taxon>Hypocreales</taxon>
        <taxon>Nectriaceae</taxon>
        <taxon>Fusarium</taxon>
        <taxon>Fusarium oxysporum species complex</taxon>
    </lineage>
</organism>
<dbReference type="AlphaFoldDB" id="A0A0D2XHR6"/>
<dbReference type="PROSITE" id="PS51186">
    <property type="entry name" value="GNAT"/>
    <property type="match status" value="1"/>
</dbReference>
<sequence length="236" mass="26324">MSSSDIRVEPITNPGDFTQAFRAVANAFGHQTRDAIWMAFNPGWDTPEGERVGTQRLVDRFSHITMNQDGQPNTIFVKATIDNTIAGLAIWEQASVVPGYGNPPSDLQASGYFKMLYPGNEKEQRFLAQADKSLFGRRIEIINEKAEASPPAVFVMDLCAVDPKFQKRGLASKMVQYGLDEAKRRNLECVTEGSTMGRSVYLKLGFKQEGPETVYNMDYEFKGRDLPSNVVLRTGI</sequence>
<accession>A0A0D2XHR6</accession>
<evidence type="ECO:0000313" key="2">
    <source>
        <dbReference type="Proteomes" id="UP000002489"/>
    </source>
</evidence>
<dbReference type="InterPro" id="IPR052523">
    <property type="entry name" value="Trichothecene_AcTrans"/>
</dbReference>